<organism evidence="2 3">
    <name type="scientific">Desulfosarcina ovata subsp. ovata</name>
    <dbReference type="NCBI Taxonomy" id="2752305"/>
    <lineage>
        <taxon>Bacteria</taxon>
        <taxon>Pseudomonadati</taxon>
        <taxon>Thermodesulfobacteriota</taxon>
        <taxon>Desulfobacteria</taxon>
        <taxon>Desulfobacterales</taxon>
        <taxon>Desulfosarcinaceae</taxon>
        <taxon>Desulfosarcina</taxon>
    </lineage>
</organism>
<dbReference type="GO" id="GO:0042781">
    <property type="term" value="F:3'-tRNA processing endoribonuclease activity"/>
    <property type="evidence" value="ECO:0007669"/>
    <property type="project" value="TreeGrafter"/>
</dbReference>
<protein>
    <submittedName>
        <fullName evidence="2">Arylsulfatase</fullName>
    </submittedName>
</protein>
<dbReference type="PANTHER" id="PTHR46018">
    <property type="entry name" value="ZINC PHOSPHODIESTERASE ELAC PROTEIN 1"/>
    <property type="match status" value="1"/>
</dbReference>
<evidence type="ECO:0000313" key="3">
    <source>
        <dbReference type="Proteomes" id="UP000422108"/>
    </source>
</evidence>
<gene>
    <name evidence="2" type="ORF">DSCOOX_33750</name>
</gene>
<evidence type="ECO:0000259" key="1">
    <source>
        <dbReference type="SMART" id="SM00849"/>
    </source>
</evidence>
<dbReference type="Gene3D" id="3.60.15.10">
    <property type="entry name" value="Ribonuclease Z/Hydroxyacylglutathione hydrolase-like"/>
    <property type="match status" value="1"/>
</dbReference>
<dbReference type="InterPro" id="IPR036866">
    <property type="entry name" value="RibonucZ/Hydroxyglut_hydro"/>
</dbReference>
<dbReference type="EMBL" id="AP021879">
    <property type="protein sequence ID" value="BBO90195.1"/>
    <property type="molecule type" value="Genomic_DNA"/>
</dbReference>
<dbReference type="InterPro" id="IPR001279">
    <property type="entry name" value="Metallo-B-lactamas"/>
</dbReference>
<dbReference type="Pfam" id="PF23023">
    <property type="entry name" value="Anti-Pycsar_Apyc1"/>
    <property type="match status" value="1"/>
</dbReference>
<accession>A0A5K8AC50</accession>
<dbReference type="PANTHER" id="PTHR46018:SF2">
    <property type="entry name" value="ZINC PHOSPHODIESTERASE ELAC PROTEIN 1"/>
    <property type="match status" value="1"/>
</dbReference>
<keyword evidence="3" id="KW-1185">Reference proteome</keyword>
<dbReference type="AlphaFoldDB" id="A0A5K8AC50"/>
<evidence type="ECO:0000313" key="2">
    <source>
        <dbReference type="EMBL" id="BBO90195.1"/>
    </source>
</evidence>
<sequence>MGKQRKGFKITMQSQITILGSGTGVPSLTRNSCSFLLKTGGKNLLFDCGAGVMKRLLEAGASIFDIHYIFLSHFHPDHIGELAAFLFALKYPAPAAQRQRLTIVAGLGFRAFFERLKNVYGHWITLPPDLLDVVELDTQAEDHYPSTAFKVTSMPVAHRPESLAYRIVDARGKALVYSGDTDDCHNLVSIAADADLMICESAFPDGHKVAGHLTPSLAGKIAHAAGVKRLVLTHFYPACETVDIENHCRSAYSGPIVLARDLMTLTL</sequence>
<dbReference type="SMART" id="SM00849">
    <property type="entry name" value="Lactamase_B"/>
    <property type="match status" value="1"/>
</dbReference>
<dbReference type="CDD" id="cd16272">
    <property type="entry name" value="RNaseZ_MBL-fold"/>
    <property type="match status" value="1"/>
</dbReference>
<dbReference type="Proteomes" id="UP000422108">
    <property type="component" value="Chromosome"/>
</dbReference>
<reference evidence="2 3" key="1">
    <citation type="submission" date="2019-11" db="EMBL/GenBank/DDBJ databases">
        <title>Comparative genomics of hydrocarbon-degrading Desulfosarcina strains.</title>
        <authorList>
            <person name="Watanabe M."/>
            <person name="Kojima H."/>
            <person name="Fukui M."/>
        </authorList>
    </citation>
    <scope>NUCLEOTIDE SEQUENCE [LARGE SCALE GENOMIC DNA]</scope>
    <source>
        <strain evidence="3">oXyS1</strain>
    </source>
</reference>
<proteinExistence type="predicted"/>
<name>A0A5K8AC50_9BACT</name>
<feature type="domain" description="Metallo-beta-lactamase" evidence="1">
    <location>
        <begin position="31"/>
        <end position="212"/>
    </location>
</feature>
<dbReference type="SUPFAM" id="SSF56281">
    <property type="entry name" value="Metallo-hydrolase/oxidoreductase"/>
    <property type="match status" value="1"/>
</dbReference>